<dbReference type="Proteomes" id="UP001201163">
    <property type="component" value="Unassembled WGS sequence"/>
</dbReference>
<evidence type="ECO:0000313" key="3">
    <source>
        <dbReference type="EMBL" id="KAH8991948.1"/>
    </source>
</evidence>
<dbReference type="GO" id="GO:0006635">
    <property type="term" value="P:fatty acid beta-oxidation"/>
    <property type="evidence" value="ECO:0007669"/>
    <property type="project" value="TreeGrafter"/>
</dbReference>
<evidence type="ECO:0000256" key="2">
    <source>
        <dbReference type="RuleBase" id="RU003707"/>
    </source>
</evidence>
<dbReference type="AlphaFoldDB" id="A0AAD4LKG0"/>
<dbReference type="GO" id="GO:0005739">
    <property type="term" value="C:mitochondrion"/>
    <property type="evidence" value="ECO:0007669"/>
    <property type="project" value="TreeGrafter"/>
</dbReference>
<dbReference type="PANTHER" id="PTHR11941">
    <property type="entry name" value="ENOYL-COA HYDRATASE-RELATED"/>
    <property type="match status" value="1"/>
</dbReference>
<keyword evidence="4" id="KW-1185">Reference proteome</keyword>
<dbReference type="Pfam" id="PF00378">
    <property type="entry name" value="ECH_1"/>
    <property type="match status" value="1"/>
</dbReference>
<evidence type="ECO:0000313" key="4">
    <source>
        <dbReference type="Proteomes" id="UP001201163"/>
    </source>
</evidence>
<organism evidence="3 4">
    <name type="scientific">Lactarius akahatsu</name>
    <dbReference type="NCBI Taxonomy" id="416441"/>
    <lineage>
        <taxon>Eukaryota</taxon>
        <taxon>Fungi</taxon>
        <taxon>Dikarya</taxon>
        <taxon>Basidiomycota</taxon>
        <taxon>Agaricomycotina</taxon>
        <taxon>Agaricomycetes</taxon>
        <taxon>Russulales</taxon>
        <taxon>Russulaceae</taxon>
        <taxon>Lactarius</taxon>
    </lineage>
</organism>
<accession>A0AAD4LKG0</accession>
<name>A0AAD4LKG0_9AGAM</name>
<dbReference type="InterPro" id="IPR029045">
    <property type="entry name" value="ClpP/crotonase-like_dom_sf"/>
</dbReference>
<dbReference type="PANTHER" id="PTHR11941:SF158">
    <property type="entry name" value="ENOYL-COA HYDRATASE (AFU_ORTHOLOGUE AFUA_2G10650)"/>
    <property type="match status" value="1"/>
</dbReference>
<sequence length="279" mass="30178">MSDNNLSPPSHSDEVKVSFPKEHVVLLIMNRPESLNAMCQTMESDLEILLSWFEGEPSLWVAIITGHGRAFCAGADLKLLATQFGSVDQTAHHVWTVNGFGSLSRRTMSKPIIAAVNGIAFGGGMEIVLNCDLVIASDNAAFALPEVKRGVVAAQGGIPRIKAAVGHQLASEMLLLGRTVSAKEAHERFGFVNTVVPKAQLLQTAIDWAGRITQNSPDAVQCTKRGLIEAGKHGDVEQATLAHMQSPESIRTYHGENIKEGLNAFRDKRKPIWANPAKL</sequence>
<dbReference type="SUPFAM" id="SSF52096">
    <property type="entry name" value="ClpP/crotonase"/>
    <property type="match status" value="1"/>
</dbReference>
<protein>
    <submittedName>
        <fullName evidence="3">Enoyl-CoA hydratase/carnithine racemase</fullName>
    </submittedName>
</protein>
<dbReference type="InterPro" id="IPR018376">
    <property type="entry name" value="Enoyl-CoA_hyd/isom_CS"/>
</dbReference>
<dbReference type="Gene3D" id="3.90.226.10">
    <property type="entry name" value="2-enoyl-CoA Hydratase, Chain A, domain 1"/>
    <property type="match status" value="1"/>
</dbReference>
<dbReference type="InterPro" id="IPR001753">
    <property type="entry name" value="Enoyl-CoA_hydra/iso"/>
</dbReference>
<comment type="caution">
    <text evidence="3">The sequence shown here is derived from an EMBL/GenBank/DDBJ whole genome shotgun (WGS) entry which is preliminary data.</text>
</comment>
<evidence type="ECO:0000256" key="1">
    <source>
        <dbReference type="ARBA" id="ARBA00005254"/>
    </source>
</evidence>
<dbReference type="CDD" id="cd06558">
    <property type="entry name" value="crotonase-like"/>
    <property type="match status" value="1"/>
</dbReference>
<dbReference type="PROSITE" id="PS00166">
    <property type="entry name" value="ENOYL_COA_HYDRATASE"/>
    <property type="match status" value="1"/>
</dbReference>
<comment type="similarity">
    <text evidence="1 2">Belongs to the enoyl-CoA hydratase/isomerase family.</text>
</comment>
<gene>
    <name evidence="3" type="ORF">EDB92DRAFT_1934877</name>
</gene>
<dbReference type="GO" id="GO:0003824">
    <property type="term" value="F:catalytic activity"/>
    <property type="evidence" value="ECO:0007669"/>
    <property type="project" value="InterPro"/>
</dbReference>
<reference evidence="3" key="1">
    <citation type="submission" date="2022-01" db="EMBL/GenBank/DDBJ databases">
        <title>Comparative genomics reveals a dynamic genome evolution in the ectomycorrhizal milk-cap (Lactarius) mushrooms.</title>
        <authorList>
            <consortium name="DOE Joint Genome Institute"/>
            <person name="Lebreton A."/>
            <person name="Tang N."/>
            <person name="Kuo A."/>
            <person name="LaButti K."/>
            <person name="Drula E."/>
            <person name="Barry K."/>
            <person name="Clum A."/>
            <person name="Lipzen A."/>
            <person name="Mousain D."/>
            <person name="Ng V."/>
            <person name="Wang R."/>
            <person name="Wang X."/>
            <person name="Dai Y."/>
            <person name="Henrissat B."/>
            <person name="Grigoriev I.V."/>
            <person name="Guerin-Laguette A."/>
            <person name="Yu F."/>
            <person name="Martin F.M."/>
        </authorList>
    </citation>
    <scope>NUCLEOTIDE SEQUENCE</scope>
    <source>
        <strain evidence="3">QP</strain>
    </source>
</reference>
<dbReference type="EMBL" id="JAKELL010000024">
    <property type="protein sequence ID" value="KAH8991948.1"/>
    <property type="molecule type" value="Genomic_DNA"/>
</dbReference>
<proteinExistence type="inferred from homology"/>